<dbReference type="EMBL" id="KP027447">
    <property type="protein sequence ID" value="AJA42271.1"/>
    <property type="molecule type" value="Genomic_DNA"/>
</dbReference>
<name>A0A0D3MVB5_9CAUD</name>
<dbReference type="KEGG" id="vg:26640968"/>
<protein>
    <submittedName>
        <fullName evidence="1">Uncharacterized protein</fullName>
    </submittedName>
</protein>
<evidence type="ECO:0000313" key="2">
    <source>
        <dbReference type="Proteomes" id="UP000032689"/>
    </source>
</evidence>
<proteinExistence type="predicted"/>
<dbReference type="Proteomes" id="UP000032689">
    <property type="component" value="Segment"/>
</dbReference>
<dbReference type="RefSeq" id="YP_009214551.1">
    <property type="nucleotide sequence ID" value="NC_028962.1"/>
</dbReference>
<reference evidence="1 2" key="1">
    <citation type="journal article" date="2015" name="Appl. Environ. Microbiol.">
        <title>Two Phages, phiIPLA-RODI and phiIPLA-C1C, Lyse Mono- and Dual-Species Staphylococcal Biofilms.</title>
        <authorList>
            <person name="Gutierrez D."/>
            <person name="Vandenheuvel D."/>
            <person name="Martinez B."/>
            <person name="Rodriguez A."/>
            <person name="Lavigne R."/>
            <person name="Garcia P."/>
        </authorList>
    </citation>
    <scope>NUCLEOTIDE SEQUENCE [LARGE SCALE GENOMIC DNA]</scope>
</reference>
<accession>A0A0D3MVB5</accession>
<dbReference type="GeneID" id="26640968"/>
<organism evidence="1 2">
    <name type="scientific">Staphylococcus phage vB_SepM_ phiIPLA-C1C</name>
    <dbReference type="NCBI Taxonomy" id="1572704"/>
    <lineage>
        <taxon>Viruses</taxon>
        <taxon>Duplodnaviria</taxon>
        <taxon>Heunggongvirae</taxon>
        <taxon>Uroviricota</taxon>
        <taxon>Caudoviricetes</taxon>
        <taxon>Herelleviridae</taxon>
        <taxon>Twortvirinae</taxon>
        <taxon>Sepunavirus</taxon>
        <taxon>Sepunavirus IPLAC1C</taxon>
    </lineage>
</organism>
<sequence>MIIVAFPYKKQEEPYLNDSMKKYFKGIDKKNKLCYGSITNFNKKHVNKQKNKDIVFVFEAPMTTEIFKKLKKFNIEAVIRLQDDGFFDVIFNKKGRYIIKSFNEPDIDNLIKKKVEK</sequence>
<evidence type="ECO:0000313" key="1">
    <source>
        <dbReference type="EMBL" id="AJA42271.1"/>
    </source>
</evidence>
<keyword evidence="2" id="KW-1185">Reference proteome</keyword>